<proteinExistence type="predicted"/>
<dbReference type="NCBIfam" id="TIGR01640">
    <property type="entry name" value="F_box_assoc_1"/>
    <property type="match status" value="1"/>
</dbReference>
<evidence type="ECO:0000313" key="2">
    <source>
        <dbReference type="EMBL" id="KAF5803847.1"/>
    </source>
</evidence>
<dbReference type="InterPro" id="IPR036047">
    <property type="entry name" value="F-box-like_dom_sf"/>
</dbReference>
<reference evidence="2" key="1">
    <citation type="journal article" date="2017" name="Nature">
        <title>The sunflower genome provides insights into oil metabolism, flowering and Asterid evolution.</title>
        <authorList>
            <person name="Badouin H."/>
            <person name="Gouzy J."/>
            <person name="Grassa C.J."/>
            <person name="Murat F."/>
            <person name="Staton S.E."/>
            <person name="Cottret L."/>
            <person name="Lelandais-Briere C."/>
            <person name="Owens G.L."/>
            <person name="Carrere S."/>
            <person name="Mayjonade B."/>
            <person name="Legrand L."/>
            <person name="Gill N."/>
            <person name="Kane N.C."/>
            <person name="Bowers J.E."/>
            <person name="Hubner S."/>
            <person name="Bellec A."/>
            <person name="Berard A."/>
            <person name="Berges H."/>
            <person name="Blanchet N."/>
            <person name="Boniface M.C."/>
            <person name="Brunel D."/>
            <person name="Catrice O."/>
            <person name="Chaidir N."/>
            <person name="Claudel C."/>
            <person name="Donnadieu C."/>
            <person name="Faraut T."/>
            <person name="Fievet G."/>
            <person name="Helmstetter N."/>
            <person name="King M."/>
            <person name="Knapp S.J."/>
            <person name="Lai Z."/>
            <person name="Le Paslier M.C."/>
            <person name="Lippi Y."/>
            <person name="Lorenzon L."/>
            <person name="Mandel J.R."/>
            <person name="Marage G."/>
            <person name="Marchand G."/>
            <person name="Marquand E."/>
            <person name="Bret-Mestries E."/>
            <person name="Morien E."/>
            <person name="Nambeesan S."/>
            <person name="Nguyen T."/>
            <person name="Pegot-Espagnet P."/>
            <person name="Pouilly N."/>
            <person name="Raftis F."/>
            <person name="Sallet E."/>
            <person name="Schiex T."/>
            <person name="Thomas J."/>
            <person name="Vandecasteele C."/>
            <person name="Vares D."/>
            <person name="Vear F."/>
            <person name="Vautrin S."/>
            <person name="Crespi M."/>
            <person name="Mangin B."/>
            <person name="Burke J.M."/>
            <person name="Salse J."/>
            <person name="Munos S."/>
            <person name="Vincourt P."/>
            <person name="Rieseberg L.H."/>
            <person name="Langlade N.B."/>
        </authorList>
    </citation>
    <scope>NUCLEOTIDE SEQUENCE</scope>
    <source>
        <tissue evidence="2">Leaves</tissue>
    </source>
</reference>
<evidence type="ECO:0000259" key="1">
    <source>
        <dbReference type="PROSITE" id="PS50181"/>
    </source>
</evidence>
<dbReference type="Proteomes" id="UP000215914">
    <property type="component" value="Unassembled WGS sequence"/>
</dbReference>
<reference evidence="2" key="2">
    <citation type="submission" date="2020-06" db="EMBL/GenBank/DDBJ databases">
        <title>Helianthus annuus Genome sequencing and assembly Release 2.</title>
        <authorList>
            <person name="Gouzy J."/>
            <person name="Langlade N."/>
            <person name="Munos S."/>
        </authorList>
    </citation>
    <scope>NUCLEOTIDE SEQUENCE</scope>
    <source>
        <tissue evidence="2">Leaves</tissue>
    </source>
</reference>
<sequence length="386" mass="44721">MSDHIPFEIQMDIMKKFSVKSLLQLRSVSKAWKSLIDSSDFVKLYSNLQQHLLLRYDHQYKLDEPEYVSIVDDHTFPEQKVSLAIPKQVNLLEDSRTIASSHGLLCLSGFYGGRWMVVLWNVSIRKAVAVDVPNVAGGKYKTLLGFGVCGETCDPKIVKIAYIDHCYQMESIPESIPWQVEVFTLSTRAWRQPHSSNFPRKSIRFGRKQVVLDGFLYWIATEWIATDGGFRGINLIISFETTFEQFREINLPNALAHYQPYRELFISKLRESLVVLQRNEYHSNSFFVWMMEDGIPKSFTKIFTICTPGETLISVPGFRKSGEPIIEISTYLWHPYEDNSWLVVYEPYSKDISDIGISEWMCSFSLYSYMETLLLLDQPDLTTYDI</sequence>
<accession>A0A9K3IW65</accession>
<feature type="domain" description="F-box" evidence="1">
    <location>
        <begin position="1"/>
        <end position="48"/>
    </location>
</feature>
<dbReference type="InterPro" id="IPR017451">
    <property type="entry name" value="F-box-assoc_interact_dom"/>
</dbReference>
<protein>
    <submittedName>
        <fullName evidence="2">F-box domain-containing protein</fullName>
    </submittedName>
</protein>
<dbReference type="EMBL" id="MNCJ02000321">
    <property type="protein sequence ID" value="KAF5803847.1"/>
    <property type="molecule type" value="Genomic_DNA"/>
</dbReference>
<organism evidence="2 3">
    <name type="scientific">Helianthus annuus</name>
    <name type="common">Common sunflower</name>
    <dbReference type="NCBI Taxonomy" id="4232"/>
    <lineage>
        <taxon>Eukaryota</taxon>
        <taxon>Viridiplantae</taxon>
        <taxon>Streptophyta</taxon>
        <taxon>Embryophyta</taxon>
        <taxon>Tracheophyta</taxon>
        <taxon>Spermatophyta</taxon>
        <taxon>Magnoliopsida</taxon>
        <taxon>eudicotyledons</taxon>
        <taxon>Gunneridae</taxon>
        <taxon>Pentapetalae</taxon>
        <taxon>asterids</taxon>
        <taxon>campanulids</taxon>
        <taxon>Asterales</taxon>
        <taxon>Asteraceae</taxon>
        <taxon>Asteroideae</taxon>
        <taxon>Heliantheae alliance</taxon>
        <taxon>Heliantheae</taxon>
        <taxon>Helianthus</taxon>
    </lineage>
</organism>
<dbReference type="Pfam" id="PF07734">
    <property type="entry name" value="FBA_1"/>
    <property type="match status" value="1"/>
</dbReference>
<dbReference type="Gramene" id="mRNA:HanXRQr2_Chr06g0276201">
    <property type="protein sequence ID" value="CDS:HanXRQr2_Chr06g0276201.1"/>
    <property type="gene ID" value="HanXRQr2_Chr06g0276201"/>
</dbReference>
<name>A0A9K3IW65_HELAN</name>
<gene>
    <name evidence="2" type="ORF">HanXRQr2_Chr06g0276201</name>
</gene>
<dbReference type="PROSITE" id="PS50181">
    <property type="entry name" value="FBOX"/>
    <property type="match status" value="1"/>
</dbReference>
<dbReference type="AlphaFoldDB" id="A0A9K3IW65"/>
<dbReference type="InterPro" id="IPR001810">
    <property type="entry name" value="F-box_dom"/>
</dbReference>
<keyword evidence="3" id="KW-1185">Reference proteome</keyword>
<comment type="caution">
    <text evidence="2">The sequence shown here is derived from an EMBL/GenBank/DDBJ whole genome shotgun (WGS) entry which is preliminary data.</text>
</comment>
<dbReference type="Gene3D" id="1.20.1280.50">
    <property type="match status" value="1"/>
</dbReference>
<evidence type="ECO:0000313" key="3">
    <source>
        <dbReference type="Proteomes" id="UP000215914"/>
    </source>
</evidence>
<dbReference type="InterPro" id="IPR006527">
    <property type="entry name" value="F-box-assoc_dom_typ1"/>
</dbReference>
<dbReference type="Pfam" id="PF00646">
    <property type="entry name" value="F-box"/>
    <property type="match status" value="1"/>
</dbReference>
<dbReference type="InterPro" id="IPR050796">
    <property type="entry name" value="SCF_F-box_component"/>
</dbReference>
<dbReference type="OrthoDB" id="5314306at2759"/>
<dbReference type="SUPFAM" id="SSF81383">
    <property type="entry name" value="F-box domain"/>
    <property type="match status" value="1"/>
</dbReference>
<dbReference type="PANTHER" id="PTHR31672:SF10">
    <property type="entry name" value="F-BOX DOMAIN-CONTAINING PROTEIN"/>
    <property type="match status" value="1"/>
</dbReference>
<dbReference type="SMART" id="SM00256">
    <property type="entry name" value="FBOX"/>
    <property type="match status" value="1"/>
</dbReference>
<dbReference type="PANTHER" id="PTHR31672">
    <property type="entry name" value="BNACNNG10540D PROTEIN"/>
    <property type="match status" value="1"/>
</dbReference>